<reference evidence="2" key="1">
    <citation type="journal article" date="2013" name="G3 (Bethesda)">
        <title>Comparative genomics of a plant-pathogenic fungus, Pyrenophora tritici-repentis, reveals transduplication and the impact of repeat elements on pathogenicity and population divergence.</title>
        <authorList>
            <person name="Manning V.A."/>
            <person name="Pandelova I."/>
            <person name="Dhillon B."/>
            <person name="Wilhelm L.J."/>
            <person name="Goodwin S.B."/>
            <person name="Berlin A.M."/>
            <person name="Figueroa M."/>
            <person name="Freitag M."/>
            <person name="Hane J.K."/>
            <person name="Henrissat B."/>
            <person name="Holman W.H."/>
            <person name="Kodira C.D."/>
            <person name="Martin J."/>
            <person name="Oliver R.P."/>
            <person name="Robbertse B."/>
            <person name="Schackwitz W."/>
            <person name="Schwartz D.C."/>
            <person name="Spatafora J.W."/>
            <person name="Turgeon B.G."/>
            <person name="Yandava C."/>
            <person name="Young S."/>
            <person name="Zhou S."/>
            <person name="Zeng Q."/>
            <person name="Grigoriev I.V."/>
            <person name="Ma L.-J."/>
            <person name="Ciuffetti L.M."/>
        </authorList>
    </citation>
    <scope>NUCLEOTIDE SEQUENCE [LARGE SCALE GENOMIC DNA]</scope>
    <source>
        <strain evidence="2">Pt-1C-BFP</strain>
    </source>
</reference>
<protein>
    <submittedName>
        <fullName evidence="1">Uncharacterized protein</fullName>
    </submittedName>
</protein>
<organism evidence="1 2">
    <name type="scientific">Pyrenophora tritici-repentis (strain Pt-1C-BFP)</name>
    <name type="common">Wheat tan spot fungus</name>
    <name type="synonym">Drechslera tritici-repentis</name>
    <dbReference type="NCBI Taxonomy" id="426418"/>
    <lineage>
        <taxon>Eukaryota</taxon>
        <taxon>Fungi</taxon>
        <taxon>Dikarya</taxon>
        <taxon>Ascomycota</taxon>
        <taxon>Pezizomycotina</taxon>
        <taxon>Dothideomycetes</taxon>
        <taxon>Pleosporomycetidae</taxon>
        <taxon>Pleosporales</taxon>
        <taxon>Pleosporineae</taxon>
        <taxon>Pleosporaceae</taxon>
        <taxon>Pyrenophora</taxon>
    </lineage>
</organism>
<evidence type="ECO:0000313" key="2">
    <source>
        <dbReference type="Proteomes" id="UP000001471"/>
    </source>
</evidence>
<name>B2WMS8_PYRTR</name>
<dbReference type="InParanoid" id="B2WMS8"/>
<dbReference type="Proteomes" id="UP000001471">
    <property type="component" value="Unassembled WGS sequence"/>
</dbReference>
<dbReference type="EMBL" id="DS231630">
    <property type="protein sequence ID" value="EDU44338.1"/>
    <property type="molecule type" value="Genomic_DNA"/>
</dbReference>
<dbReference type="AlphaFoldDB" id="B2WMS8"/>
<sequence>MVHQAEKPKAHLLHNGVGLQRSPGLIAETMRSDVHETLIAVLSVRSPCTAIQE</sequence>
<proteinExistence type="predicted"/>
<evidence type="ECO:0000313" key="1">
    <source>
        <dbReference type="EMBL" id="EDU44338.1"/>
    </source>
</evidence>
<gene>
    <name evidence="1" type="ORF">PTRG_11288</name>
</gene>
<accession>B2WMS8</accession>
<dbReference type="HOGENOM" id="CLU_3069784_0_0_1"/>